<dbReference type="InterPro" id="IPR000537">
    <property type="entry name" value="UbiA_prenyltransferase"/>
</dbReference>
<feature type="transmembrane region" description="Helical" evidence="5">
    <location>
        <begin position="135"/>
        <end position="154"/>
    </location>
</feature>
<feature type="transmembrane region" description="Helical" evidence="5">
    <location>
        <begin position="38"/>
        <end position="59"/>
    </location>
</feature>
<dbReference type="CDD" id="cd13961">
    <property type="entry name" value="PT_UbiA_DGGGPS"/>
    <property type="match status" value="1"/>
</dbReference>
<dbReference type="AlphaFoldDB" id="T1B5N1"/>
<evidence type="ECO:0000256" key="3">
    <source>
        <dbReference type="ARBA" id="ARBA00022989"/>
    </source>
</evidence>
<reference evidence="6" key="1">
    <citation type="submission" date="2013-08" db="EMBL/GenBank/DDBJ databases">
        <authorList>
            <person name="Mendez C."/>
            <person name="Richter M."/>
            <person name="Ferrer M."/>
            <person name="Sanchez J."/>
        </authorList>
    </citation>
    <scope>NUCLEOTIDE SEQUENCE</scope>
</reference>
<dbReference type="InterPro" id="IPR044878">
    <property type="entry name" value="UbiA_sf"/>
</dbReference>
<keyword evidence="2 5" id="KW-0812">Transmembrane</keyword>
<name>T1B5N1_9ZZZZ</name>
<accession>T1B5N1</accession>
<protein>
    <submittedName>
        <fullName evidence="6">UbiA prenyltransferase</fullName>
        <ecNumber evidence="6">2.5.1.-</ecNumber>
    </submittedName>
</protein>
<evidence type="ECO:0000256" key="4">
    <source>
        <dbReference type="ARBA" id="ARBA00023136"/>
    </source>
</evidence>
<dbReference type="EMBL" id="AUZY01004364">
    <property type="protein sequence ID" value="EQD63748.1"/>
    <property type="molecule type" value="Genomic_DNA"/>
</dbReference>
<dbReference type="PANTHER" id="PTHR42723:SF1">
    <property type="entry name" value="CHLOROPHYLL SYNTHASE, CHLOROPLASTIC"/>
    <property type="match status" value="1"/>
</dbReference>
<keyword evidence="3 5" id="KW-1133">Transmembrane helix</keyword>
<feature type="transmembrane region" description="Helical" evidence="5">
    <location>
        <begin position="233"/>
        <end position="256"/>
    </location>
</feature>
<dbReference type="InterPro" id="IPR050475">
    <property type="entry name" value="Prenyltransferase_related"/>
</dbReference>
<keyword evidence="6" id="KW-0808">Transferase</keyword>
<evidence type="ECO:0000313" key="6">
    <source>
        <dbReference type="EMBL" id="EQD63748.1"/>
    </source>
</evidence>
<organism evidence="6">
    <name type="scientific">mine drainage metagenome</name>
    <dbReference type="NCBI Taxonomy" id="410659"/>
    <lineage>
        <taxon>unclassified sequences</taxon>
        <taxon>metagenomes</taxon>
        <taxon>ecological metagenomes</taxon>
    </lineage>
</organism>
<feature type="transmembrane region" description="Helical" evidence="5">
    <location>
        <begin position="12"/>
        <end position="32"/>
    </location>
</feature>
<dbReference type="GO" id="GO:0016020">
    <property type="term" value="C:membrane"/>
    <property type="evidence" value="ECO:0007669"/>
    <property type="project" value="UniProtKB-SubCell"/>
</dbReference>
<evidence type="ECO:0000256" key="1">
    <source>
        <dbReference type="ARBA" id="ARBA00004141"/>
    </source>
</evidence>
<gene>
    <name evidence="6" type="ORF">B1B_06880</name>
</gene>
<feature type="transmembrane region" description="Helical" evidence="5">
    <location>
        <begin position="111"/>
        <end position="128"/>
    </location>
</feature>
<keyword evidence="4 5" id="KW-0472">Membrane</keyword>
<sequence length="282" mass="29229">MNPWLRIVRAGNLLVSLVGVLVAGLAAAGLGLGLSSSLWVAVLLAAASTACITAGGNVLNDLLDVETDRTNHPDRPLVRGTISLPRARALTAGLFIAGVAVVVPILPTVPAVGVILAVAVGALLAYEFRFKARGFVGNLVVALLTGLVFLYGGAAAGAPLLMAPFAAMAFFATLSREVIKDMEDVAGDVDRRTLPQTHGLPFSSVVARSAVGVAIAVSAVPFLWFLLLGSVAGIMYLALVLVADAVFVVSIAYLPARLHWEQTMSKVAMTVALFAFLAVAFR</sequence>
<dbReference type="PANTHER" id="PTHR42723">
    <property type="entry name" value="CHLOROPHYLL SYNTHASE"/>
    <property type="match status" value="1"/>
</dbReference>
<dbReference type="EC" id="2.5.1.-" evidence="6"/>
<comment type="subcellular location">
    <subcellularLocation>
        <location evidence="1">Membrane</location>
        <topology evidence="1">Multi-pass membrane protein</topology>
    </subcellularLocation>
</comment>
<feature type="transmembrane region" description="Helical" evidence="5">
    <location>
        <begin position="263"/>
        <end position="281"/>
    </location>
</feature>
<reference evidence="6" key="2">
    <citation type="journal article" date="2014" name="ISME J.">
        <title>Microbial stratification in low pH oxic and suboxic macroscopic growths along an acid mine drainage.</title>
        <authorList>
            <person name="Mendez-Garcia C."/>
            <person name="Mesa V."/>
            <person name="Sprenger R.R."/>
            <person name="Richter M."/>
            <person name="Diez M.S."/>
            <person name="Solano J."/>
            <person name="Bargiela R."/>
            <person name="Golyshina O.V."/>
            <person name="Manteca A."/>
            <person name="Ramos J.L."/>
            <person name="Gallego J.R."/>
            <person name="Llorente I."/>
            <person name="Martins Dos Santos V.A."/>
            <person name="Jensen O.N."/>
            <person name="Pelaez A.I."/>
            <person name="Sanchez J."/>
            <person name="Ferrer M."/>
        </authorList>
    </citation>
    <scope>NUCLEOTIDE SEQUENCE</scope>
</reference>
<dbReference type="Gene3D" id="1.10.357.140">
    <property type="entry name" value="UbiA prenyltransferase"/>
    <property type="match status" value="1"/>
</dbReference>
<comment type="caution">
    <text evidence="6">The sequence shown here is derived from an EMBL/GenBank/DDBJ whole genome shotgun (WGS) entry which is preliminary data.</text>
</comment>
<evidence type="ECO:0000256" key="2">
    <source>
        <dbReference type="ARBA" id="ARBA00022692"/>
    </source>
</evidence>
<proteinExistence type="predicted"/>
<dbReference type="Pfam" id="PF01040">
    <property type="entry name" value="UbiA"/>
    <property type="match status" value="1"/>
</dbReference>
<dbReference type="GO" id="GO:0016765">
    <property type="term" value="F:transferase activity, transferring alkyl or aryl (other than methyl) groups"/>
    <property type="evidence" value="ECO:0007669"/>
    <property type="project" value="InterPro"/>
</dbReference>
<feature type="transmembrane region" description="Helical" evidence="5">
    <location>
        <begin position="200"/>
        <end position="227"/>
    </location>
</feature>
<feature type="transmembrane region" description="Helical" evidence="5">
    <location>
        <begin position="87"/>
        <end position="105"/>
    </location>
</feature>
<evidence type="ECO:0000256" key="5">
    <source>
        <dbReference type="SAM" id="Phobius"/>
    </source>
</evidence>